<dbReference type="InterPro" id="IPR050883">
    <property type="entry name" value="PNGase"/>
</dbReference>
<dbReference type="SUPFAM" id="SSF48208">
    <property type="entry name" value="Six-hairpin glycosidases"/>
    <property type="match status" value="1"/>
</dbReference>
<feature type="region of interest" description="Disordered" evidence="1">
    <location>
        <begin position="772"/>
        <end position="792"/>
    </location>
</feature>
<dbReference type="Pfam" id="PF17678">
    <property type="entry name" value="Glyco_hydro_92N"/>
    <property type="match status" value="1"/>
</dbReference>
<dbReference type="NCBIfam" id="TIGR01180">
    <property type="entry name" value="aman2_put"/>
    <property type="match status" value="1"/>
</dbReference>
<feature type="domain" description="Glycosyl hydrolase family 92" evidence="3">
    <location>
        <begin position="274"/>
        <end position="772"/>
    </location>
</feature>
<dbReference type="GO" id="GO:0006516">
    <property type="term" value="P:glycoprotein catabolic process"/>
    <property type="evidence" value="ECO:0007669"/>
    <property type="project" value="TreeGrafter"/>
</dbReference>
<dbReference type="InterPro" id="IPR005887">
    <property type="entry name" value="GH92_a_mannosidase_put"/>
</dbReference>
<name>A0A8H9FQJ5_9MICO</name>
<dbReference type="InterPro" id="IPR041371">
    <property type="entry name" value="GH92_N"/>
</dbReference>
<dbReference type="RefSeq" id="WP_188450330.1">
    <property type="nucleotide sequence ID" value="NZ_BMEA01000001.1"/>
</dbReference>
<sequence>MPLRLPRSTPLVATAAALALAAPAVGAGPAPAASAATTLTSEVNPFVGTQDNGNTFPGASAPFGMVQVSPDTGGEGGYDYSQSFIHGFSQTHLSGVGCPVVGELPVMPTTGAVTTTDPTAYRSGFTHDDEEATPGYYRVGLTKYDVDAELTATDRTGWQRYTFPAGKQANVLFNTAKANSTVFDSEIHVVGDRTIEGRIHNGNFCAGKDEHTIYFSAQFEKPFASFGTWSGSTRTPGSRDASTSRGANGAWVTMPEGTTSATLKVGLSYTGVEGARANLAAETKDSFDFDATRTALTQRWESELGKARITGGSTERRTAYYTALYHALLHPNLAEDVDGKYFGWDGKVHTSDGWTARQNFSLWDTYRPQNQLLEILAPDVARDSYLSVLAIGREGGWLPRWALANSETNIMTGDPVTPFLVEGWSKGFLAGHEAEAYALLRQNATERPPKDSPYNGRSGQHYYEKLGYIPFGLELGTDCDHKGGDNDCVHPASATLEYAAADASLAIMAKALGKTADAAMFDERGRSYRNLYDSTTGTFRPRLEDGTWLDPYEPVAASRAFHEGGAYQYQWLVPQDPADLVRIMGGREKTAERLDEFFAYDKLLVDPEKTVRTDWIEATYAYYSKPTYNPNNEPDLLAPYLYAWVREPSKTATVARAAYTLFNPGPDGMTGNDDLGTMSAWYVMSSWGLHPPMSGANYFVVSSPQFERTDITVGRPETGSARQGGTLTITAPGVSDDRPYVQSLTVNGSRSTKSWVRWDDLRSGGSLAHVVGSSPSSWGTLPSDVPPSVSTSKGSKAVSMSMSVKPSPLVLATGDTTGRFVVDLLGQAQKSLPVRVGVAVPEGWKASPASTDAVLKSNGVPASGSVPVTLTVPEGATGSHEVVVTASAPGVPDVVRTLPVRFQVPLTCAGGAGAASPCAVDLAGERNHDGTATVSASTEGNFDGGGWSYDAALLPAGGSWQHQGVTYAVPSPAGTAANFVEARGQTLLVPTGTRSALRVIGASHGGDVTTALRVTYTDGSVADVPFALTDWAAGSGRNGNTVALAMDHRIRAGQGVDGPPVQLFAASGATESGKQLRSVTLPDDPRFEVYALTLQ</sequence>
<dbReference type="Gene3D" id="1.20.1050.60">
    <property type="entry name" value="alpha-1,2-mannosidase"/>
    <property type="match status" value="1"/>
</dbReference>
<feature type="compositionally biased region" description="Polar residues" evidence="1">
    <location>
        <begin position="230"/>
        <end position="246"/>
    </location>
</feature>
<feature type="chain" id="PRO_5039631157" evidence="2">
    <location>
        <begin position="33"/>
        <end position="1095"/>
    </location>
</feature>
<dbReference type="Proteomes" id="UP000628079">
    <property type="component" value="Unassembled WGS sequence"/>
</dbReference>
<dbReference type="InterPro" id="IPR008928">
    <property type="entry name" value="6-hairpin_glycosidase_sf"/>
</dbReference>
<organism evidence="5 6">
    <name type="scientific">Knoellia flava</name>
    <dbReference type="NCBI Taxonomy" id="913969"/>
    <lineage>
        <taxon>Bacteria</taxon>
        <taxon>Bacillati</taxon>
        <taxon>Actinomycetota</taxon>
        <taxon>Actinomycetes</taxon>
        <taxon>Micrococcales</taxon>
        <taxon>Intrasporangiaceae</taxon>
        <taxon>Knoellia</taxon>
    </lineage>
</organism>
<evidence type="ECO:0000256" key="2">
    <source>
        <dbReference type="SAM" id="SignalP"/>
    </source>
</evidence>
<dbReference type="Pfam" id="PF07971">
    <property type="entry name" value="Glyco_hydro_92"/>
    <property type="match status" value="1"/>
</dbReference>
<feature type="region of interest" description="Disordered" evidence="1">
    <location>
        <begin position="230"/>
        <end position="253"/>
    </location>
</feature>
<protein>
    <submittedName>
        <fullName evidence="5">Alpha-1,2-mannosidase</fullName>
    </submittedName>
</protein>
<dbReference type="Gene3D" id="3.30.2080.10">
    <property type="entry name" value="GH92 mannosidase domain"/>
    <property type="match status" value="1"/>
</dbReference>
<proteinExistence type="predicted"/>
<keyword evidence="2" id="KW-0732">Signal</keyword>
<dbReference type="GO" id="GO:0030246">
    <property type="term" value="F:carbohydrate binding"/>
    <property type="evidence" value="ECO:0007669"/>
    <property type="project" value="InterPro"/>
</dbReference>
<dbReference type="InterPro" id="IPR014718">
    <property type="entry name" value="GH-type_carb-bd"/>
</dbReference>
<dbReference type="AlphaFoldDB" id="A0A8H9FQJ5"/>
<feature type="region of interest" description="Disordered" evidence="1">
    <location>
        <begin position="715"/>
        <end position="734"/>
    </location>
</feature>
<dbReference type="EMBL" id="BMEA01000001">
    <property type="protein sequence ID" value="GGB66290.1"/>
    <property type="molecule type" value="Genomic_DNA"/>
</dbReference>
<comment type="caution">
    <text evidence="5">The sequence shown here is derived from an EMBL/GenBank/DDBJ whole genome shotgun (WGS) entry which is preliminary data.</text>
</comment>
<reference evidence="5" key="2">
    <citation type="submission" date="2020-09" db="EMBL/GenBank/DDBJ databases">
        <authorList>
            <person name="Sun Q."/>
            <person name="Zhou Y."/>
        </authorList>
    </citation>
    <scope>NUCLEOTIDE SEQUENCE</scope>
    <source>
        <strain evidence="5">CGMCC 1.10749</strain>
    </source>
</reference>
<evidence type="ECO:0000313" key="6">
    <source>
        <dbReference type="Proteomes" id="UP000628079"/>
    </source>
</evidence>
<evidence type="ECO:0000259" key="3">
    <source>
        <dbReference type="Pfam" id="PF07971"/>
    </source>
</evidence>
<evidence type="ECO:0000259" key="4">
    <source>
        <dbReference type="Pfam" id="PF17678"/>
    </source>
</evidence>
<feature type="signal peptide" evidence="2">
    <location>
        <begin position="1"/>
        <end position="32"/>
    </location>
</feature>
<gene>
    <name evidence="5" type="ORF">GCM10011314_01830</name>
</gene>
<evidence type="ECO:0000256" key="1">
    <source>
        <dbReference type="SAM" id="MobiDB-lite"/>
    </source>
</evidence>
<dbReference type="Gene3D" id="2.70.98.10">
    <property type="match status" value="1"/>
</dbReference>
<feature type="domain" description="Glycosyl hydrolase family 92 N-terminal" evidence="4">
    <location>
        <begin position="43"/>
        <end position="268"/>
    </location>
</feature>
<feature type="compositionally biased region" description="Polar residues" evidence="1">
    <location>
        <begin position="720"/>
        <end position="729"/>
    </location>
</feature>
<dbReference type="GO" id="GO:0005829">
    <property type="term" value="C:cytosol"/>
    <property type="evidence" value="ECO:0007669"/>
    <property type="project" value="TreeGrafter"/>
</dbReference>
<dbReference type="GO" id="GO:0005975">
    <property type="term" value="P:carbohydrate metabolic process"/>
    <property type="evidence" value="ECO:0007669"/>
    <property type="project" value="InterPro"/>
</dbReference>
<dbReference type="PANTHER" id="PTHR12143">
    <property type="entry name" value="PEPTIDE N-GLYCANASE PNGASE -RELATED"/>
    <property type="match status" value="1"/>
</dbReference>
<dbReference type="PANTHER" id="PTHR12143:SF39">
    <property type="entry name" value="SECRETED PROTEIN"/>
    <property type="match status" value="1"/>
</dbReference>
<dbReference type="GO" id="GO:0000224">
    <property type="term" value="F:peptide-N4-(N-acetyl-beta-glucosaminyl)asparagine amidase activity"/>
    <property type="evidence" value="ECO:0007669"/>
    <property type="project" value="TreeGrafter"/>
</dbReference>
<reference evidence="5" key="1">
    <citation type="journal article" date="2014" name="Int. J. Syst. Evol. Microbiol.">
        <title>Complete genome sequence of Corynebacterium casei LMG S-19264T (=DSM 44701T), isolated from a smear-ripened cheese.</title>
        <authorList>
            <consortium name="US DOE Joint Genome Institute (JGI-PGF)"/>
            <person name="Walter F."/>
            <person name="Albersmeier A."/>
            <person name="Kalinowski J."/>
            <person name="Ruckert C."/>
        </authorList>
    </citation>
    <scope>NUCLEOTIDE SEQUENCE</scope>
    <source>
        <strain evidence="5">CGMCC 1.10749</strain>
    </source>
</reference>
<dbReference type="InterPro" id="IPR012939">
    <property type="entry name" value="Glyco_hydro_92"/>
</dbReference>
<accession>A0A8H9FQJ5</accession>
<dbReference type="Gene3D" id="1.20.1610.10">
    <property type="entry name" value="alpha-1,2-mannosidases domains"/>
    <property type="match status" value="1"/>
</dbReference>
<evidence type="ECO:0000313" key="5">
    <source>
        <dbReference type="EMBL" id="GGB66290.1"/>
    </source>
</evidence>